<accession>A0A4Q7L6N2</accession>
<evidence type="ECO:0000313" key="5">
    <source>
        <dbReference type="EMBL" id="RZS44261.1"/>
    </source>
</evidence>
<evidence type="ECO:0000256" key="4">
    <source>
        <dbReference type="SAM" id="SignalP"/>
    </source>
</evidence>
<comment type="similarity">
    <text evidence="1">Belongs to the bacterial solute-binding protein 1 family.</text>
</comment>
<evidence type="ECO:0000256" key="1">
    <source>
        <dbReference type="ARBA" id="ARBA00008520"/>
    </source>
</evidence>
<keyword evidence="6" id="KW-1185">Reference proteome</keyword>
<gene>
    <name evidence="5" type="ORF">EV193_101136</name>
</gene>
<dbReference type="SUPFAM" id="SSF53850">
    <property type="entry name" value="Periplasmic binding protein-like II"/>
    <property type="match status" value="1"/>
</dbReference>
<dbReference type="InterPro" id="IPR006059">
    <property type="entry name" value="SBP"/>
</dbReference>
<comment type="caution">
    <text evidence="5">The sequence shown here is derived from an EMBL/GenBank/DDBJ whole genome shotgun (WGS) entry which is preliminary data.</text>
</comment>
<dbReference type="EMBL" id="SGWQ01000001">
    <property type="protein sequence ID" value="RZS44261.1"/>
    <property type="molecule type" value="Genomic_DNA"/>
</dbReference>
<feature type="signal peptide" evidence="4">
    <location>
        <begin position="1"/>
        <end position="30"/>
    </location>
</feature>
<keyword evidence="3 4" id="KW-0732">Signal</keyword>
<dbReference type="AlphaFoldDB" id="A0A4Q7L6N2"/>
<dbReference type="Proteomes" id="UP000294257">
    <property type="component" value="Unassembled WGS sequence"/>
</dbReference>
<reference evidence="5 6" key="1">
    <citation type="submission" date="2019-02" db="EMBL/GenBank/DDBJ databases">
        <title>Genomic Encyclopedia of Type Strains, Phase IV (KMG-IV): sequencing the most valuable type-strain genomes for metagenomic binning, comparative biology and taxonomic classification.</title>
        <authorList>
            <person name="Goeker M."/>
        </authorList>
    </citation>
    <scope>NUCLEOTIDE SEQUENCE [LARGE SCALE GENOMIC DNA]</scope>
    <source>
        <strain evidence="5 6">DSM 101727</strain>
    </source>
</reference>
<dbReference type="Gene3D" id="3.40.190.10">
    <property type="entry name" value="Periplasmic binding protein-like II"/>
    <property type="match status" value="2"/>
</dbReference>
<dbReference type="InterPro" id="IPR050490">
    <property type="entry name" value="Bact_solute-bd_prot1"/>
</dbReference>
<evidence type="ECO:0000256" key="2">
    <source>
        <dbReference type="ARBA" id="ARBA00022448"/>
    </source>
</evidence>
<keyword evidence="5" id="KW-0762">Sugar transport</keyword>
<dbReference type="Pfam" id="PF01547">
    <property type="entry name" value="SBP_bac_1"/>
    <property type="match status" value="1"/>
</dbReference>
<keyword evidence="2" id="KW-0813">Transport</keyword>
<evidence type="ECO:0000256" key="3">
    <source>
        <dbReference type="ARBA" id="ARBA00022729"/>
    </source>
</evidence>
<dbReference type="CDD" id="cd14750">
    <property type="entry name" value="PBP2_TMBP"/>
    <property type="match status" value="1"/>
</dbReference>
<dbReference type="PANTHER" id="PTHR43649:SF34">
    <property type="entry name" value="ABC TRANSPORTER PERIPLASMIC-BINDING PROTEIN YCJN-RELATED"/>
    <property type="match status" value="1"/>
</dbReference>
<feature type="chain" id="PRO_5038446610" evidence="4">
    <location>
        <begin position="31"/>
        <end position="440"/>
    </location>
</feature>
<dbReference type="PANTHER" id="PTHR43649">
    <property type="entry name" value="ARABINOSE-BINDING PROTEIN-RELATED"/>
    <property type="match status" value="1"/>
</dbReference>
<sequence>MGERFPGRKHGQRRLIAIAGAVLVAAGALTACGSDSGTTINLYLAPEESFQKVVDKCNAQAGNRYNIVFHKLPRDADGQREQMVRRLAAGDTEVDLLGLDVTSVPEFAEAKWIVEWTGANKQQASEGVLPGPQATATWNGKLYAATKNTNVQLLWYDAALLKQANVAVPTTFDEMIAAAQKLKSMNLPYQVLLHGAQYEGMLVHYNSAVASANGKVISDDGKSVVMDAGAVKGLEVLKKLATAGVTSPSLDNAKEENVQKGFEAAGSQAAFELNWPYVYASIQKNNPERAKNFQYARYPGVNPGQPSRTAIGGFNLAVSAHSKHQAEAFDAALCLRSKESQKYSALADAFAPTIESIYTDESPMDIGGKTKTMREAYPMKEKLLEELKDPAVRPLTPAYQNVSTVLQTHLAPFSDIDLPGVVEKLRKELADALQSKGVLP</sequence>
<organism evidence="5 6">
    <name type="scientific">Herbihabitans rhizosphaerae</name>
    <dbReference type="NCBI Taxonomy" id="1872711"/>
    <lineage>
        <taxon>Bacteria</taxon>
        <taxon>Bacillati</taxon>
        <taxon>Actinomycetota</taxon>
        <taxon>Actinomycetes</taxon>
        <taxon>Pseudonocardiales</taxon>
        <taxon>Pseudonocardiaceae</taxon>
        <taxon>Herbihabitans</taxon>
    </lineage>
</organism>
<dbReference type="RefSeq" id="WP_242613072.1">
    <property type="nucleotide sequence ID" value="NZ_SGWQ01000001.1"/>
</dbReference>
<proteinExistence type="inferred from homology"/>
<name>A0A4Q7L6N2_9PSEU</name>
<dbReference type="PROSITE" id="PS51257">
    <property type="entry name" value="PROKAR_LIPOPROTEIN"/>
    <property type="match status" value="1"/>
</dbReference>
<protein>
    <submittedName>
        <fullName evidence="5">Multiple sugar transport system substrate-binding protein</fullName>
    </submittedName>
</protein>
<evidence type="ECO:0000313" key="6">
    <source>
        <dbReference type="Proteomes" id="UP000294257"/>
    </source>
</evidence>